<dbReference type="EMBL" id="AGNL01006580">
    <property type="protein sequence ID" value="EJK71935.1"/>
    <property type="molecule type" value="Genomic_DNA"/>
</dbReference>
<dbReference type="AlphaFoldDB" id="K0T2D4"/>
<dbReference type="Proteomes" id="UP000266841">
    <property type="component" value="Unassembled WGS sequence"/>
</dbReference>
<evidence type="ECO:0000313" key="3">
    <source>
        <dbReference type="EMBL" id="EJK71935.1"/>
    </source>
</evidence>
<keyword evidence="4" id="KW-1185">Reference proteome</keyword>
<accession>K0T2D4</accession>
<organism evidence="3 4">
    <name type="scientific">Thalassiosira oceanica</name>
    <name type="common">Marine diatom</name>
    <dbReference type="NCBI Taxonomy" id="159749"/>
    <lineage>
        <taxon>Eukaryota</taxon>
        <taxon>Sar</taxon>
        <taxon>Stramenopiles</taxon>
        <taxon>Ochrophyta</taxon>
        <taxon>Bacillariophyta</taxon>
        <taxon>Coscinodiscophyceae</taxon>
        <taxon>Thalassiosirophycidae</taxon>
        <taxon>Thalassiosirales</taxon>
        <taxon>Thalassiosiraceae</taxon>
        <taxon>Thalassiosira</taxon>
    </lineage>
</organism>
<feature type="signal peptide" evidence="2">
    <location>
        <begin position="1"/>
        <end position="20"/>
    </location>
</feature>
<name>K0T2D4_THAOC</name>
<comment type="caution">
    <text evidence="3">The sequence shown here is derived from an EMBL/GenBank/DDBJ whole genome shotgun (WGS) entry which is preliminary data.</text>
</comment>
<reference evidence="3 4" key="1">
    <citation type="journal article" date="2012" name="Genome Biol.">
        <title>Genome and low-iron response of an oceanic diatom adapted to chronic iron limitation.</title>
        <authorList>
            <person name="Lommer M."/>
            <person name="Specht M."/>
            <person name="Roy A.S."/>
            <person name="Kraemer L."/>
            <person name="Andreson R."/>
            <person name="Gutowska M.A."/>
            <person name="Wolf J."/>
            <person name="Bergner S.V."/>
            <person name="Schilhabel M.B."/>
            <person name="Klostermeier U.C."/>
            <person name="Beiko R.G."/>
            <person name="Rosenstiel P."/>
            <person name="Hippler M."/>
            <person name="Laroche J."/>
        </authorList>
    </citation>
    <scope>NUCLEOTIDE SEQUENCE [LARGE SCALE GENOMIC DNA]</scope>
    <source>
        <strain evidence="3 4">CCMP1005</strain>
    </source>
</reference>
<protein>
    <submittedName>
        <fullName evidence="3">Uncharacterized protein</fullName>
    </submittedName>
</protein>
<evidence type="ECO:0000256" key="2">
    <source>
        <dbReference type="SAM" id="SignalP"/>
    </source>
</evidence>
<proteinExistence type="predicted"/>
<feature type="non-terminal residue" evidence="3">
    <location>
        <position position="138"/>
    </location>
</feature>
<feature type="chain" id="PRO_5003840566" evidence="2">
    <location>
        <begin position="21"/>
        <end position="138"/>
    </location>
</feature>
<evidence type="ECO:0000256" key="1">
    <source>
        <dbReference type="SAM" id="MobiDB-lite"/>
    </source>
</evidence>
<sequence>MKIYYSASILLLLNSGSTIAADSVQVIPDSPRPSKKESRRAKRLAREGGRRARYNKGAFLEILANATSAIAEGSSAVAAVEPAVNCDEENCVDCRGGYAFNFDGTPSLKHARTLADRTAAPESSTTSLVVFYGPCDQF</sequence>
<gene>
    <name evidence="3" type="ORF">THAOC_06581</name>
</gene>
<evidence type="ECO:0000313" key="4">
    <source>
        <dbReference type="Proteomes" id="UP000266841"/>
    </source>
</evidence>
<feature type="region of interest" description="Disordered" evidence="1">
    <location>
        <begin position="27"/>
        <end position="49"/>
    </location>
</feature>
<keyword evidence="2" id="KW-0732">Signal</keyword>